<name>A0A6J8DF18_MYTCO</name>
<dbReference type="GO" id="GO:0000978">
    <property type="term" value="F:RNA polymerase II cis-regulatory region sequence-specific DNA binding"/>
    <property type="evidence" value="ECO:0007669"/>
    <property type="project" value="TreeGrafter"/>
</dbReference>
<dbReference type="FunFam" id="3.30.160.60:FF:000021">
    <property type="entry name" value="Basic krueppel-like factor 3"/>
    <property type="match status" value="1"/>
</dbReference>
<keyword evidence="2 4" id="KW-0863">Zinc-finger</keyword>
<evidence type="ECO:0000259" key="5">
    <source>
        <dbReference type="PROSITE" id="PS50157"/>
    </source>
</evidence>
<keyword evidence="1" id="KW-0479">Metal-binding</keyword>
<dbReference type="GO" id="GO:0000981">
    <property type="term" value="F:DNA-binding transcription factor activity, RNA polymerase II-specific"/>
    <property type="evidence" value="ECO:0007669"/>
    <property type="project" value="TreeGrafter"/>
</dbReference>
<evidence type="ECO:0000256" key="1">
    <source>
        <dbReference type="ARBA" id="ARBA00022723"/>
    </source>
</evidence>
<dbReference type="PANTHER" id="PTHR23235">
    <property type="entry name" value="KRUEPPEL-LIKE TRANSCRIPTION FACTOR"/>
    <property type="match status" value="1"/>
</dbReference>
<sequence>MHLTYAEELYLHHLYGNSHHMSYIGCPYVWPVQTEPVDLSVNKKTYDAMISGTPPLHELGGTSDLDEPPTVTLETVNKIGSAALLSLQRIKAASDKFKSLDTCNNNTVPSPQPITMPYTLSPVPNCDPFIDREKKRRVHRCDFDGCNKVYTKSSHLKAHRRTHTGEKPYVCNWEGPSVATHEEALRSRQWLI</sequence>
<keyword evidence="7" id="KW-1185">Reference proteome</keyword>
<dbReference type="SMART" id="SM00355">
    <property type="entry name" value="ZnF_C2H2"/>
    <property type="match status" value="1"/>
</dbReference>
<dbReference type="InterPro" id="IPR013087">
    <property type="entry name" value="Znf_C2H2_type"/>
</dbReference>
<evidence type="ECO:0000256" key="3">
    <source>
        <dbReference type="ARBA" id="ARBA00022833"/>
    </source>
</evidence>
<dbReference type="Gene3D" id="3.30.160.60">
    <property type="entry name" value="Classic Zinc Finger"/>
    <property type="match status" value="1"/>
</dbReference>
<evidence type="ECO:0000256" key="2">
    <source>
        <dbReference type="ARBA" id="ARBA00022771"/>
    </source>
</evidence>
<dbReference type="AlphaFoldDB" id="A0A6J8DF18"/>
<evidence type="ECO:0000256" key="4">
    <source>
        <dbReference type="PROSITE-ProRule" id="PRU00042"/>
    </source>
</evidence>
<dbReference type="OrthoDB" id="4748970at2759"/>
<dbReference type="Proteomes" id="UP000507470">
    <property type="component" value="Unassembled WGS sequence"/>
</dbReference>
<dbReference type="SUPFAM" id="SSF57667">
    <property type="entry name" value="beta-beta-alpha zinc fingers"/>
    <property type="match status" value="1"/>
</dbReference>
<dbReference type="GO" id="GO:0008270">
    <property type="term" value="F:zinc ion binding"/>
    <property type="evidence" value="ECO:0007669"/>
    <property type="project" value="UniProtKB-KW"/>
</dbReference>
<dbReference type="EMBL" id="CACVKT020007387">
    <property type="protein sequence ID" value="CAC5407253.1"/>
    <property type="molecule type" value="Genomic_DNA"/>
</dbReference>
<keyword evidence="3" id="KW-0862">Zinc</keyword>
<feature type="domain" description="C2H2-type" evidence="5">
    <location>
        <begin position="139"/>
        <end position="168"/>
    </location>
</feature>
<dbReference type="PANTHER" id="PTHR23235:SF166">
    <property type="entry name" value="DENDRITIC ARBOR REDUCTION PROTEIN 1"/>
    <property type="match status" value="1"/>
</dbReference>
<proteinExistence type="predicted"/>
<dbReference type="PROSITE" id="PS00028">
    <property type="entry name" value="ZINC_FINGER_C2H2_1"/>
    <property type="match status" value="1"/>
</dbReference>
<gene>
    <name evidence="6" type="ORF">MCOR_40750</name>
</gene>
<protein>
    <submittedName>
        <fullName evidence="6">KLF8_12</fullName>
    </submittedName>
</protein>
<organism evidence="6 7">
    <name type="scientific">Mytilus coruscus</name>
    <name type="common">Sea mussel</name>
    <dbReference type="NCBI Taxonomy" id="42192"/>
    <lineage>
        <taxon>Eukaryota</taxon>
        <taxon>Metazoa</taxon>
        <taxon>Spiralia</taxon>
        <taxon>Lophotrochozoa</taxon>
        <taxon>Mollusca</taxon>
        <taxon>Bivalvia</taxon>
        <taxon>Autobranchia</taxon>
        <taxon>Pteriomorphia</taxon>
        <taxon>Mytilida</taxon>
        <taxon>Mytiloidea</taxon>
        <taxon>Mytilidae</taxon>
        <taxon>Mytilinae</taxon>
        <taxon>Mytilus</taxon>
    </lineage>
</organism>
<dbReference type="PROSITE" id="PS50157">
    <property type="entry name" value="ZINC_FINGER_C2H2_2"/>
    <property type="match status" value="1"/>
</dbReference>
<dbReference type="InterPro" id="IPR036236">
    <property type="entry name" value="Znf_C2H2_sf"/>
</dbReference>
<evidence type="ECO:0000313" key="7">
    <source>
        <dbReference type="Proteomes" id="UP000507470"/>
    </source>
</evidence>
<evidence type="ECO:0000313" key="6">
    <source>
        <dbReference type="EMBL" id="CAC5407253.1"/>
    </source>
</evidence>
<reference evidence="6 7" key="1">
    <citation type="submission" date="2020-06" db="EMBL/GenBank/DDBJ databases">
        <authorList>
            <person name="Li R."/>
            <person name="Bekaert M."/>
        </authorList>
    </citation>
    <scope>NUCLEOTIDE SEQUENCE [LARGE SCALE GENOMIC DNA]</scope>
    <source>
        <strain evidence="7">wild</strain>
    </source>
</reference>
<accession>A0A6J8DF18</accession>